<organism evidence="4 5">
    <name type="scientific">Vogesella fluminis</name>
    <dbReference type="NCBI Taxonomy" id="1069161"/>
    <lineage>
        <taxon>Bacteria</taxon>
        <taxon>Pseudomonadati</taxon>
        <taxon>Pseudomonadota</taxon>
        <taxon>Betaproteobacteria</taxon>
        <taxon>Neisseriales</taxon>
        <taxon>Chromobacteriaceae</taxon>
        <taxon>Vogesella</taxon>
    </lineage>
</organism>
<proteinExistence type="predicted"/>
<evidence type="ECO:0000256" key="2">
    <source>
        <dbReference type="ARBA" id="ARBA00022729"/>
    </source>
</evidence>
<keyword evidence="2 3" id="KW-0732">Signal</keyword>
<reference evidence="5" key="1">
    <citation type="journal article" date="2019" name="Int. J. Syst. Evol. Microbiol.">
        <title>The Global Catalogue of Microorganisms (GCM) 10K type strain sequencing project: providing services to taxonomists for standard genome sequencing and annotation.</title>
        <authorList>
            <consortium name="The Broad Institute Genomics Platform"/>
            <consortium name="The Broad Institute Genome Sequencing Center for Infectious Disease"/>
            <person name="Wu L."/>
            <person name="Ma J."/>
        </authorList>
    </citation>
    <scope>NUCLEOTIDE SEQUENCE [LARGE SCALE GENOMIC DNA]</scope>
    <source>
        <strain evidence="5">KCTC 23713</strain>
    </source>
</reference>
<dbReference type="InterPro" id="IPR012640">
    <property type="entry name" value="Membr_lipoprot_lipid_attach_CS"/>
</dbReference>
<evidence type="ECO:0000256" key="1">
    <source>
        <dbReference type="ARBA" id="ARBA00017922"/>
    </source>
</evidence>
<dbReference type="InterPro" id="IPR037873">
    <property type="entry name" value="BamE-like"/>
</dbReference>
<feature type="signal peptide" evidence="3">
    <location>
        <begin position="1"/>
        <end position="20"/>
    </location>
</feature>
<protein>
    <recommendedName>
        <fullName evidence="1">Type IV secretion system putative lipoprotein virB7</fullName>
    </recommendedName>
</protein>
<dbReference type="EMBL" id="BMYP01000012">
    <property type="protein sequence ID" value="GHD75017.1"/>
    <property type="molecule type" value="Genomic_DNA"/>
</dbReference>
<dbReference type="PROSITE" id="PS51257">
    <property type="entry name" value="PROKAR_LIPOPROTEIN"/>
    <property type="match status" value="1"/>
</dbReference>
<feature type="chain" id="PRO_5047243111" description="Type IV secretion system putative lipoprotein virB7" evidence="3">
    <location>
        <begin position="21"/>
        <end position="129"/>
    </location>
</feature>
<evidence type="ECO:0000313" key="5">
    <source>
        <dbReference type="Proteomes" id="UP000662678"/>
    </source>
</evidence>
<sequence length="129" mass="14066">MKKILLSAFIALALAGCASSGNRVLKNETHQTVAAKITNGSTSKEEVRKMFGDPQTTSFTDSGSEIWKYEFSNVTADAINYVPIVNWFGSSASGTKKELSVLFDKNDIVVRHSMINSDVKQKTGLFNAL</sequence>
<gene>
    <name evidence="4" type="ORF">GCM10011419_12140</name>
</gene>
<dbReference type="Proteomes" id="UP000662678">
    <property type="component" value="Unassembled WGS sequence"/>
</dbReference>
<name>A0ABQ3H9X0_9NEIS</name>
<dbReference type="Pfam" id="PF08139">
    <property type="entry name" value="LPAM_1"/>
    <property type="match status" value="1"/>
</dbReference>
<accession>A0ABQ3H9X0</accession>
<evidence type="ECO:0000313" key="4">
    <source>
        <dbReference type="EMBL" id="GHD75017.1"/>
    </source>
</evidence>
<dbReference type="RefSeq" id="WP_189352764.1">
    <property type="nucleotide sequence ID" value="NZ_BMYP01000012.1"/>
</dbReference>
<comment type="caution">
    <text evidence="4">The sequence shown here is derived from an EMBL/GenBank/DDBJ whole genome shotgun (WGS) entry which is preliminary data.</text>
</comment>
<evidence type="ECO:0000256" key="3">
    <source>
        <dbReference type="SAM" id="SignalP"/>
    </source>
</evidence>
<keyword evidence="5" id="KW-1185">Reference proteome</keyword>
<dbReference type="Gene3D" id="3.30.1450.10">
    <property type="match status" value="1"/>
</dbReference>